<protein>
    <submittedName>
        <fullName evidence="2">DNA-binding protein</fullName>
    </submittedName>
</protein>
<dbReference type="GO" id="GO:0003677">
    <property type="term" value="F:DNA binding"/>
    <property type="evidence" value="ECO:0007669"/>
    <property type="project" value="UniProtKB-KW"/>
</dbReference>
<dbReference type="InterPro" id="IPR009061">
    <property type="entry name" value="DNA-bd_dom_put_sf"/>
</dbReference>
<gene>
    <name evidence="2" type="ORF">E5333_05910</name>
</gene>
<comment type="caution">
    <text evidence="2">The sequence shown here is derived from an EMBL/GenBank/DDBJ whole genome shotgun (WGS) entry which is preliminary data.</text>
</comment>
<name>A0A4S2FYL8_9BACT</name>
<keyword evidence="2" id="KW-0238">DNA-binding</keyword>
<dbReference type="Pfam" id="PF12728">
    <property type="entry name" value="HTH_17"/>
    <property type="match status" value="1"/>
</dbReference>
<dbReference type="Proteomes" id="UP000306630">
    <property type="component" value="Unassembled WGS sequence"/>
</dbReference>
<dbReference type="SUPFAM" id="SSF46955">
    <property type="entry name" value="Putative DNA-binding domain"/>
    <property type="match status" value="1"/>
</dbReference>
<organism evidence="2 3">
    <name type="scientific">Muribaculum intestinale</name>
    <dbReference type="NCBI Taxonomy" id="1796646"/>
    <lineage>
        <taxon>Bacteria</taxon>
        <taxon>Pseudomonadati</taxon>
        <taxon>Bacteroidota</taxon>
        <taxon>Bacteroidia</taxon>
        <taxon>Bacteroidales</taxon>
        <taxon>Muribaculaceae</taxon>
        <taxon>Muribaculum</taxon>
    </lineage>
</organism>
<accession>A0A4S2FYL8</accession>
<evidence type="ECO:0000313" key="2">
    <source>
        <dbReference type="EMBL" id="TGY74590.1"/>
    </source>
</evidence>
<feature type="domain" description="Helix-turn-helix" evidence="1">
    <location>
        <begin position="51"/>
        <end position="100"/>
    </location>
</feature>
<evidence type="ECO:0000313" key="3">
    <source>
        <dbReference type="Proteomes" id="UP000306630"/>
    </source>
</evidence>
<dbReference type="InterPro" id="IPR041657">
    <property type="entry name" value="HTH_17"/>
</dbReference>
<dbReference type="EMBL" id="SRYD01000019">
    <property type="protein sequence ID" value="TGY74590.1"/>
    <property type="molecule type" value="Genomic_DNA"/>
</dbReference>
<dbReference type="AlphaFoldDB" id="A0A4S2FYL8"/>
<sequence length="103" mass="11715">MLDISTLVDSGITDFNITVKYSDLVSLGDHLIERIIKEVVPVAVDNDTEKLLTKPEVMEKFGVCHTTLWNWARTGVLIPVKVGRKIHYRLSDVKKLLERRGII</sequence>
<proteinExistence type="predicted"/>
<evidence type="ECO:0000259" key="1">
    <source>
        <dbReference type="Pfam" id="PF12728"/>
    </source>
</evidence>
<dbReference type="RefSeq" id="WP_135993052.1">
    <property type="nucleotide sequence ID" value="NZ_SRYD01000019.1"/>
</dbReference>
<reference evidence="2 3" key="1">
    <citation type="submission" date="2019-04" db="EMBL/GenBank/DDBJ databases">
        <title>Microbes associate with the intestines of laboratory mice.</title>
        <authorList>
            <person name="Navarre W."/>
            <person name="Wong E."/>
            <person name="Huang K."/>
            <person name="Tropini C."/>
            <person name="Ng K."/>
            <person name="Yu B."/>
        </authorList>
    </citation>
    <scope>NUCLEOTIDE SEQUENCE [LARGE SCALE GENOMIC DNA]</scope>
    <source>
        <strain evidence="2 3">NM06_A21</strain>
    </source>
</reference>